<name>A0A0E0M9U8_ORYPU</name>
<dbReference type="SUPFAM" id="SSF56784">
    <property type="entry name" value="HAD-like"/>
    <property type="match status" value="1"/>
</dbReference>
<dbReference type="Gene3D" id="3.40.50.1000">
    <property type="entry name" value="HAD superfamily/HAD-like"/>
    <property type="match status" value="1"/>
</dbReference>
<reference evidence="1" key="2">
    <citation type="submission" date="2018-05" db="EMBL/GenBank/DDBJ databases">
        <title>OpunRS2 (Oryza punctata Reference Sequence Version 2).</title>
        <authorList>
            <person name="Zhang J."/>
            <person name="Kudrna D."/>
            <person name="Lee S."/>
            <person name="Talag J."/>
            <person name="Welchert J."/>
            <person name="Wing R.A."/>
        </authorList>
    </citation>
    <scope>NUCLEOTIDE SEQUENCE [LARGE SCALE GENOMIC DNA]</scope>
</reference>
<organism evidence="1">
    <name type="scientific">Oryza punctata</name>
    <name type="common">Red rice</name>
    <dbReference type="NCBI Taxonomy" id="4537"/>
    <lineage>
        <taxon>Eukaryota</taxon>
        <taxon>Viridiplantae</taxon>
        <taxon>Streptophyta</taxon>
        <taxon>Embryophyta</taxon>
        <taxon>Tracheophyta</taxon>
        <taxon>Spermatophyta</taxon>
        <taxon>Magnoliopsida</taxon>
        <taxon>Liliopsida</taxon>
        <taxon>Poales</taxon>
        <taxon>Poaceae</taxon>
        <taxon>BOP clade</taxon>
        <taxon>Oryzoideae</taxon>
        <taxon>Oryzeae</taxon>
        <taxon>Oryzinae</taxon>
        <taxon>Oryza</taxon>
    </lineage>
</organism>
<dbReference type="InterPro" id="IPR023214">
    <property type="entry name" value="HAD_sf"/>
</dbReference>
<dbReference type="GO" id="GO:0016020">
    <property type="term" value="C:membrane"/>
    <property type="evidence" value="ECO:0007669"/>
    <property type="project" value="InterPro"/>
</dbReference>
<evidence type="ECO:0000313" key="2">
    <source>
        <dbReference type="Proteomes" id="UP000026962"/>
    </source>
</evidence>
<dbReference type="Gramene" id="OPUNC10G14500.2">
    <property type="protein sequence ID" value="OPUNC10G14500.2"/>
    <property type="gene ID" value="OPUNC10G14500"/>
</dbReference>
<dbReference type="PRINTS" id="PR00120">
    <property type="entry name" value="HATPASE"/>
</dbReference>
<dbReference type="GO" id="GO:0016887">
    <property type="term" value="F:ATP hydrolysis activity"/>
    <property type="evidence" value="ECO:0007669"/>
    <property type="project" value="InterPro"/>
</dbReference>
<protein>
    <submittedName>
        <fullName evidence="1">Uncharacterized protein</fullName>
    </submittedName>
</protein>
<dbReference type="InterPro" id="IPR001757">
    <property type="entry name" value="P_typ_ATPase"/>
</dbReference>
<evidence type="ECO:0000313" key="1">
    <source>
        <dbReference type="EnsemblPlants" id="OPUNC10G14500.2"/>
    </source>
</evidence>
<dbReference type="Proteomes" id="UP000026962">
    <property type="component" value="Chromosome 10"/>
</dbReference>
<dbReference type="EnsemblPlants" id="OPUNC10G14500.2">
    <property type="protein sequence ID" value="OPUNC10G14500.2"/>
    <property type="gene ID" value="OPUNC10G14500"/>
</dbReference>
<reference evidence="1" key="1">
    <citation type="submission" date="2015-04" db="UniProtKB">
        <authorList>
            <consortium name="EnsemblPlants"/>
        </authorList>
    </citation>
    <scope>IDENTIFICATION</scope>
</reference>
<accession>A0A0E0M9U8</accession>
<dbReference type="AlphaFoldDB" id="A0A0E0M9U8"/>
<dbReference type="PANTHER" id="PTHR42861">
    <property type="entry name" value="CALCIUM-TRANSPORTING ATPASE"/>
    <property type="match status" value="1"/>
</dbReference>
<dbReference type="HOGENOM" id="CLU_150302_0_0_1"/>
<dbReference type="InterPro" id="IPR036412">
    <property type="entry name" value="HAD-like_sf"/>
</dbReference>
<proteinExistence type="predicted"/>
<sequence length="144" mass="15534">MAILVDDHLARFWVLFPVDELVEKAGGFAGVFREHKYDIVRIIQGEGHVCGMTGNGVNNALALKADVGIAVSDARGATDIALTRARLRGTRAESACAICDETEAFLVMVVCSARRRISIEHSLHHVGPLDKPNQCFAPPLTLVA</sequence>
<keyword evidence="2" id="KW-1185">Reference proteome</keyword>
<dbReference type="GO" id="GO:0005524">
    <property type="term" value="F:ATP binding"/>
    <property type="evidence" value="ECO:0007669"/>
    <property type="project" value="InterPro"/>
</dbReference>